<dbReference type="Pfam" id="PF00494">
    <property type="entry name" value="SQS_PSY"/>
    <property type="match status" value="1"/>
</dbReference>
<proteinExistence type="predicted"/>
<dbReference type="Proteomes" id="UP000183859">
    <property type="component" value="Chromosome"/>
</dbReference>
<dbReference type="AlphaFoldDB" id="A0A1L3I4K9"/>
<reference evidence="2" key="1">
    <citation type="submission" date="2016-07" db="EMBL/GenBank/DDBJ databases">
        <title>Phaeobacter portensis sp. nov., a tropodithietic acid producing bacterium isolated from a German harbor.</title>
        <authorList>
            <person name="Freese H.M."/>
            <person name="Bunk B."/>
            <person name="Breider S."/>
            <person name="Brinkhoff T."/>
        </authorList>
    </citation>
    <scope>NUCLEOTIDE SEQUENCE [LARGE SCALE GENOMIC DNA]</scope>
    <source>
        <strain evidence="2">P97</strain>
    </source>
</reference>
<dbReference type="OrthoDB" id="9814909at2"/>
<name>A0A1L3I4K9_9RHOB</name>
<dbReference type="SUPFAM" id="SSF48576">
    <property type="entry name" value="Terpenoid synthases"/>
    <property type="match status" value="1"/>
</dbReference>
<evidence type="ECO:0000313" key="1">
    <source>
        <dbReference type="EMBL" id="APG47070.1"/>
    </source>
</evidence>
<dbReference type="InterPro" id="IPR002060">
    <property type="entry name" value="Squ/phyt_synthse"/>
</dbReference>
<accession>A0A1L3I4K9</accession>
<sequence length="259" mass="28337">MTTFDDDLIACADLVQKGDPDRFATVMASPVSTRAALFAIYAFNLELARAPWASTEAMIAEMRVQWWRDVGAEIAAGGPVRRHFVATPLARVLRPDLAVHIDAMAEARRWDIYRDPFEDEAALADHIDKTTGSLMWMAAATLGARDQTLVRRFAYGVGVANWLRAIPKLVAEKRVPLLDGTPEGVRALAQDGLAALKEARANRGAMAASSLPALLPGWQADKILQQAVAVPQRVADGALGTSEFRRRTSLIYRVSTGRW</sequence>
<dbReference type="InterPro" id="IPR008949">
    <property type="entry name" value="Isoprenoid_synthase_dom_sf"/>
</dbReference>
<organism evidence="1 2">
    <name type="scientific">Phaeobacter porticola</name>
    <dbReference type="NCBI Taxonomy" id="1844006"/>
    <lineage>
        <taxon>Bacteria</taxon>
        <taxon>Pseudomonadati</taxon>
        <taxon>Pseudomonadota</taxon>
        <taxon>Alphaproteobacteria</taxon>
        <taxon>Rhodobacterales</taxon>
        <taxon>Roseobacteraceae</taxon>
        <taxon>Phaeobacter</taxon>
    </lineage>
</organism>
<dbReference type="RefSeq" id="WP_072504656.1">
    <property type="nucleotide sequence ID" value="NZ_CP016364.1"/>
</dbReference>
<dbReference type="EMBL" id="CP016364">
    <property type="protein sequence ID" value="APG47070.1"/>
    <property type="molecule type" value="Genomic_DNA"/>
</dbReference>
<dbReference type="GeneID" id="57288461"/>
<protein>
    <submittedName>
        <fullName evidence="1">Phytoene/squalene synthetase</fullName>
    </submittedName>
</protein>
<keyword evidence="2" id="KW-1185">Reference proteome</keyword>
<dbReference type="Gene3D" id="1.10.600.10">
    <property type="entry name" value="Farnesyl Diphosphate Synthase"/>
    <property type="match status" value="1"/>
</dbReference>
<dbReference type="KEGG" id="php:PhaeoP97_01653"/>
<evidence type="ECO:0000313" key="2">
    <source>
        <dbReference type="Proteomes" id="UP000183859"/>
    </source>
</evidence>
<dbReference type="STRING" id="1844006.PhaeoP97_01653"/>
<gene>
    <name evidence="1" type="ORF">PhaeoP97_01653</name>
</gene>